<dbReference type="OrthoDB" id="9154570at2"/>
<proteinExistence type="predicted"/>
<keyword evidence="3" id="KW-1185">Reference proteome</keyword>
<dbReference type="STRING" id="688867.SAMN05660236_5364"/>
<dbReference type="Proteomes" id="UP000190961">
    <property type="component" value="Unassembled WGS sequence"/>
</dbReference>
<gene>
    <name evidence="2" type="ORF">SAMN05660236_5364</name>
</gene>
<evidence type="ECO:0000313" key="3">
    <source>
        <dbReference type="Proteomes" id="UP000190961"/>
    </source>
</evidence>
<name>A0A1T5MH93_9BACT</name>
<feature type="transmembrane region" description="Helical" evidence="1">
    <location>
        <begin position="6"/>
        <end position="26"/>
    </location>
</feature>
<feature type="transmembrane region" description="Helical" evidence="1">
    <location>
        <begin position="47"/>
        <end position="72"/>
    </location>
</feature>
<evidence type="ECO:0000256" key="1">
    <source>
        <dbReference type="SAM" id="Phobius"/>
    </source>
</evidence>
<sequence length="147" mass="16630">MSLLYIFNTILVLNALWFGAGFWYFGIKSRQAAKLIIKKKNRSKPSFDILAYSLKFLGGLNLAFAILSLAVLSQPSIFSTTLQQAVFAGIFSFAHGTQFYLNLPIAIREYNHQPHVWPVLKGKMYFIFLVDATLCVLNLIFLFLAAQ</sequence>
<dbReference type="AlphaFoldDB" id="A0A1T5MH93"/>
<keyword evidence="1" id="KW-1133">Transmembrane helix</keyword>
<protein>
    <submittedName>
        <fullName evidence="2">Uncharacterized protein</fullName>
    </submittedName>
</protein>
<organism evidence="2 3">
    <name type="scientific">Ohtaekwangia koreensis</name>
    <dbReference type="NCBI Taxonomy" id="688867"/>
    <lineage>
        <taxon>Bacteria</taxon>
        <taxon>Pseudomonadati</taxon>
        <taxon>Bacteroidota</taxon>
        <taxon>Cytophagia</taxon>
        <taxon>Cytophagales</taxon>
        <taxon>Fulvivirgaceae</taxon>
        <taxon>Ohtaekwangia</taxon>
    </lineage>
</organism>
<dbReference type="RefSeq" id="WP_079689841.1">
    <property type="nucleotide sequence ID" value="NZ_FUZU01000004.1"/>
</dbReference>
<keyword evidence="1" id="KW-0812">Transmembrane</keyword>
<feature type="transmembrane region" description="Helical" evidence="1">
    <location>
        <begin position="84"/>
        <end position="103"/>
    </location>
</feature>
<feature type="transmembrane region" description="Helical" evidence="1">
    <location>
        <begin position="124"/>
        <end position="146"/>
    </location>
</feature>
<dbReference type="EMBL" id="FUZU01000004">
    <property type="protein sequence ID" value="SKC87249.1"/>
    <property type="molecule type" value="Genomic_DNA"/>
</dbReference>
<keyword evidence="1" id="KW-0472">Membrane</keyword>
<accession>A0A1T5MH93</accession>
<reference evidence="2 3" key="1">
    <citation type="submission" date="2017-02" db="EMBL/GenBank/DDBJ databases">
        <authorList>
            <person name="Peterson S.W."/>
        </authorList>
    </citation>
    <scope>NUCLEOTIDE SEQUENCE [LARGE SCALE GENOMIC DNA]</scope>
    <source>
        <strain evidence="2 3">DSM 25262</strain>
    </source>
</reference>
<evidence type="ECO:0000313" key="2">
    <source>
        <dbReference type="EMBL" id="SKC87249.1"/>
    </source>
</evidence>